<keyword evidence="3" id="KW-1185">Reference proteome</keyword>
<evidence type="ECO:0000256" key="1">
    <source>
        <dbReference type="SAM" id="MobiDB-lite"/>
    </source>
</evidence>
<reference evidence="2" key="1">
    <citation type="submission" date="2019-08" db="EMBL/GenBank/DDBJ databases">
        <title>The genome of the North American firefly Photinus pyralis.</title>
        <authorList>
            <consortium name="Photinus pyralis genome working group"/>
            <person name="Fallon T.R."/>
            <person name="Sander Lower S.E."/>
            <person name="Weng J.-K."/>
        </authorList>
    </citation>
    <scope>NUCLEOTIDE SEQUENCE</scope>
    <source>
        <strain evidence="2">TRF0915ILg1</strain>
        <tissue evidence="2">Whole body</tissue>
    </source>
</reference>
<dbReference type="Proteomes" id="UP000801492">
    <property type="component" value="Unassembled WGS sequence"/>
</dbReference>
<comment type="caution">
    <text evidence="2">The sequence shown here is derived from an EMBL/GenBank/DDBJ whole genome shotgun (WGS) entry which is preliminary data.</text>
</comment>
<proteinExistence type="predicted"/>
<sequence>MKQVGQVISGEKGILVTVCCFINVIENTASPFMIFPKVNFNPHMLNRSPAGTADAATKSGIWPLNRNTFCDDDFLSSYVSDRNERDVNHENQTVESVNNCTVQKLGEKAPQPSNSKESFGFNEADPPSVNLKELTDWEIRERTPEVSSSKGNCHNDSMDPEDFTVENGDFPTEHVSEVGQFVVVWEGAGRNKMQMYSVGEITDF</sequence>
<protein>
    <submittedName>
        <fullName evidence="2">Uncharacterized protein</fullName>
    </submittedName>
</protein>
<dbReference type="AlphaFoldDB" id="A0A8K0GLK9"/>
<name>A0A8K0GLK9_IGNLU</name>
<feature type="region of interest" description="Disordered" evidence="1">
    <location>
        <begin position="104"/>
        <end position="127"/>
    </location>
</feature>
<organism evidence="2 3">
    <name type="scientific">Ignelater luminosus</name>
    <name type="common">Cucubano</name>
    <name type="synonym">Pyrophorus luminosus</name>
    <dbReference type="NCBI Taxonomy" id="2038154"/>
    <lineage>
        <taxon>Eukaryota</taxon>
        <taxon>Metazoa</taxon>
        <taxon>Ecdysozoa</taxon>
        <taxon>Arthropoda</taxon>
        <taxon>Hexapoda</taxon>
        <taxon>Insecta</taxon>
        <taxon>Pterygota</taxon>
        <taxon>Neoptera</taxon>
        <taxon>Endopterygota</taxon>
        <taxon>Coleoptera</taxon>
        <taxon>Polyphaga</taxon>
        <taxon>Elateriformia</taxon>
        <taxon>Elateroidea</taxon>
        <taxon>Elateridae</taxon>
        <taxon>Agrypninae</taxon>
        <taxon>Pyrophorini</taxon>
        <taxon>Ignelater</taxon>
    </lineage>
</organism>
<dbReference type="EMBL" id="VTPC01001383">
    <property type="protein sequence ID" value="KAF2902158.1"/>
    <property type="molecule type" value="Genomic_DNA"/>
</dbReference>
<accession>A0A8K0GLK9</accession>
<evidence type="ECO:0000313" key="3">
    <source>
        <dbReference type="Proteomes" id="UP000801492"/>
    </source>
</evidence>
<evidence type="ECO:0000313" key="2">
    <source>
        <dbReference type="EMBL" id="KAF2902158.1"/>
    </source>
</evidence>
<gene>
    <name evidence="2" type="ORF">ILUMI_04033</name>
</gene>